<dbReference type="Gene3D" id="3.40.50.300">
    <property type="entry name" value="P-loop containing nucleotide triphosphate hydrolases"/>
    <property type="match status" value="1"/>
</dbReference>
<dbReference type="GO" id="GO:0005524">
    <property type="term" value="F:ATP binding"/>
    <property type="evidence" value="ECO:0007669"/>
    <property type="project" value="UniProtKB-KW"/>
</dbReference>
<dbReference type="Proteomes" id="UP000198606">
    <property type="component" value="Unassembled WGS sequence"/>
</dbReference>
<dbReference type="PANTHER" id="PTHR42794">
    <property type="entry name" value="HEMIN IMPORT ATP-BINDING PROTEIN HMUV"/>
    <property type="match status" value="1"/>
</dbReference>
<dbReference type="Pfam" id="PF00005">
    <property type="entry name" value="ABC_tran"/>
    <property type="match status" value="1"/>
</dbReference>
<accession>A0A1G8IRC5</accession>
<dbReference type="STRING" id="29435.SAMN05216588_11322"/>
<dbReference type="GO" id="GO:0016887">
    <property type="term" value="F:ATP hydrolysis activity"/>
    <property type="evidence" value="ECO:0007669"/>
    <property type="project" value="InterPro"/>
</dbReference>
<gene>
    <name evidence="4" type="ORF">SAMN05216588_11322</name>
</gene>
<dbReference type="InterPro" id="IPR027417">
    <property type="entry name" value="P-loop_NTPase"/>
</dbReference>
<evidence type="ECO:0000313" key="4">
    <source>
        <dbReference type="EMBL" id="SDI21421.1"/>
    </source>
</evidence>
<dbReference type="RefSeq" id="WP_084307379.1">
    <property type="nucleotide sequence ID" value="NZ_FNDG01000013.1"/>
</dbReference>
<evidence type="ECO:0000256" key="1">
    <source>
        <dbReference type="ARBA" id="ARBA00022741"/>
    </source>
</evidence>
<dbReference type="PROSITE" id="PS50893">
    <property type="entry name" value="ABC_TRANSPORTER_2"/>
    <property type="match status" value="1"/>
</dbReference>
<dbReference type="PANTHER" id="PTHR42794:SF2">
    <property type="entry name" value="ABC TRANSPORTER ATP-BINDING PROTEIN"/>
    <property type="match status" value="1"/>
</dbReference>
<name>A0A1G8IRC5_9GAMM</name>
<protein>
    <submittedName>
        <fullName evidence="4">Iron complex transport system ATP-binding protein</fullName>
    </submittedName>
</protein>
<evidence type="ECO:0000259" key="3">
    <source>
        <dbReference type="PROSITE" id="PS50893"/>
    </source>
</evidence>
<dbReference type="InterPro" id="IPR017871">
    <property type="entry name" value="ABC_transporter-like_CS"/>
</dbReference>
<evidence type="ECO:0000256" key="2">
    <source>
        <dbReference type="ARBA" id="ARBA00022840"/>
    </source>
</evidence>
<dbReference type="CDD" id="cd03214">
    <property type="entry name" value="ABC_Iron-Siderophores_B12_Hemin"/>
    <property type="match status" value="1"/>
</dbReference>
<proteinExistence type="predicted"/>
<reference evidence="4 5" key="1">
    <citation type="submission" date="2016-10" db="EMBL/GenBank/DDBJ databases">
        <authorList>
            <person name="de Groot N.N."/>
        </authorList>
    </citation>
    <scope>NUCLEOTIDE SEQUENCE [LARGE SCALE GENOMIC DNA]</scope>
    <source>
        <strain evidence="4 5">LMG 18387</strain>
    </source>
</reference>
<evidence type="ECO:0000313" key="5">
    <source>
        <dbReference type="Proteomes" id="UP000198606"/>
    </source>
</evidence>
<dbReference type="EMBL" id="FNDG01000013">
    <property type="protein sequence ID" value="SDI21421.1"/>
    <property type="molecule type" value="Genomic_DNA"/>
</dbReference>
<dbReference type="SUPFAM" id="SSF52540">
    <property type="entry name" value="P-loop containing nucleoside triphosphate hydrolases"/>
    <property type="match status" value="1"/>
</dbReference>
<organism evidence="4 5">
    <name type="scientific">Phytopseudomonas flavescens</name>
    <dbReference type="NCBI Taxonomy" id="29435"/>
    <lineage>
        <taxon>Bacteria</taxon>
        <taxon>Pseudomonadati</taxon>
        <taxon>Pseudomonadota</taxon>
        <taxon>Gammaproteobacteria</taxon>
        <taxon>Pseudomonadales</taxon>
        <taxon>Pseudomonadaceae</taxon>
        <taxon>Phytopseudomonas</taxon>
    </lineage>
</organism>
<keyword evidence="2 4" id="KW-0067">ATP-binding</keyword>
<feature type="domain" description="ABC transporter" evidence="3">
    <location>
        <begin position="5"/>
        <end position="238"/>
    </location>
</feature>
<keyword evidence="1" id="KW-0547">Nucleotide-binding</keyword>
<dbReference type="InterPro" id="IPR003593">
    <property type="entry name" value="AAA+_ATPase"/>
</dbReference>
<sequence>MIDLLSVRDVSAAFGTRKVLQGVNFGPLRTGSVTALLGSNAAGKSTLLRRMAGELQGGGTVEIAAKAVEAWPVHHRNRPAHVPQDISAGSSLRVFEAVLLASKQGSGWSVEGQEMDAVTRLLQTLEINALADRELAALSGGQRQLVSIAQALIRQPRVLLLDEPTSALDLQNQFEVLGLLRQLALERSMCVVMAIHDINHALRFTDHVVVIHQAKVHASGPPLEILTPALLETVYGVQARLERCSQGQPFLVVDRSTRQSLSGGLPDE</sequence>
<dbReference type="AlphaFoldDB" id="A0A1G8IRC5"/>
<dbReference type="SMART" id="SM00382">
    <property type="entry name" value="AAA"/>
    <property type="match status" value="1"/>
</dbReference>
<dbReference type="PROSITE" id="PS00211">
    <property type="entry name" value="ABC_TRANSPORTER_1"/>
    <property type="match status" value="1"/>
</dbReference>
<dbReference type="InterPro" id="IPR003439">
    <property type="entry name" value="ABC_transporter-like_ATP-bd"/>
</dbReference>